<organism evidence="2">
    <name type="scientific">Vitis vinifera</name>
    <name type="common">Grape</name>
    <dbReference type="NCBI Taxonomy" id="29760"/>
    <lineage>
        <taxon>Eukaryota</taxon>
        <taxon>Viridiplantae</taxon>
        <taxon>Streptophyta</taxon>
        <taxon>Embryophyta</taxon>
        <taxon>Tracheophyta</taxon>
        <taxon>Spermatophyta</taxon>
        <taxon>Magnoliopsida</taxon>
        <taxon>eudicotyledons</taxon>
        <taxon>Gunneridae</taxon>
        <taxon>Pentapetalae</taxon>
        <taxon>rosids</taxon>
        <taxon>Vitales</taxon>
        <taxon>Vitaceae</taxon>
        <taxon>Viteae</taxon>
        <taxon>Vitis</taxon>
    </lineage>
</organism>
<sequence length="93" mass="9759">MTMEKKNKKNNNKMMMMMKNRTATRSTARLDRTMHVAILGCPFGEVGAGAVVPAFVLEAGVAGATSCSGGSATSRLCPAPGMEGQSRWHPSSG</sequence>
<proteinExistence type="predicted"/>
<gene>
    <name evidence="2" type="ORF">VITISV_027763</name>
</gene>
<dbReference type="AlphaFoldDB" id="A5BH22"/>
<feature type="region of interest" description="Disordered" evidence="1">
    <location>
        <begin position="69"/>
        <end position="93"/>
    </location>
</feature>
<dbReference type="EMBL" id="AM459325">
    <property type="protein sequence ID" value="CAN61356.1"/>
    <property type="molecule type" value="Genomic_DNA"/>
</dbReference>
<evidence type="ECO:0000313" key="2">
    <source>
        <dbReference type="EMBL" id="CAN61356.1"/>
    </source>
</evidence>
<evidence type="ECO:0000256" key="1">
    <source>
        <dbReference type="SAM" id="MobiDB-lite"/>
    </source>
</evidence>
<reference evidence="2" key="1">
    <citation type="journal article" date="2007" name="PLoS ONE">
        <title>The first genome sequence of an elite grapevine cultivar (Pinot noir Vitis vinifera L.): coping with a highly heterozygous genome.</title>
        <authorList>
            <person name="Velasco R."/>
            <person name="Zharkikh A."/>
            <person name="Troggio M."/>
            <person name="Cartwright D.A."/>
            <person name="Cestaro A."/>
            <person name="Pruss D."/>
            <person name="Pindo M."/>
            <person name="FitzGerald L.M."/>
            <person name="Vezzulli S."/>
            <person name="Reid J."/>
            <person name="Malacarne G."/>
            <person name="Iliev D."/>
            <person name="Coppola G."/>
            <person name="Wardell B."/>
            <person name="Micheletti D."/>
            <person name="Macalma T."/>
            <person name="Facci M."/>
            <person name="Mitchell J.T."/>
            <person name="Perazzolli M."/>
            <person name="Eldredge G."/>
            <person name="Gatto P."/>
            <person name="Oyzerski R."/>
            <person name="Moretto M."/>
            <person name="Gutin N."/>
            <person name="Stefanini M."/>
            <person name="Chen Y."/>
            <person name="Segala C."/>
            <person name="Davenport C."/>
            <person name="Dematte L."/>
            <person name="Mraz A."/>
            <person name="Battilana J."/>
            <person name="Stormo K."/>
            <person name="Costa F."/>
            <person name="Tao Q."/>
            <person name="Si-Ammour A."/>
            <person name="Harkins T."/>
            <person name="Lackey A."/>
            <person name="Perbost C."/>
            <person name="Taillon B."/>
            <person name="Stella A."/>
            <person name="Solovyev V."/>
            <person name="Fawcett J.A."/>
            <person name="Sterck L."/>
            <person name="Vandepoele K."/>
            <person name="Grando S.M."/>
            <person name="Toppo S."/>
            <person name="Moser C."/>
            <person name="Lanchbury J."/>
            <person name="Bogden R."/>
            <person name="Skolnick M."/>
            <person name="Sgaramella V."/>
            <person name="Bhatnagar S.K."/>
            <person name="Fontana P."/>
            <person name="Gutin A."/>
            <person name="Van de Peer Y."/>
            <person name="Salamini F."/>
            <person name="Viola R."/>
        </authorList>
    </citation>
    <scope>NUCLEOTIDE SEQUENCE</scope>
</reference>
<protein>
    <submittedName>
        <fullName evidence="2">Uncharacterized protein</fullName>
    </submittedName>
</protein>
<name>A5BH22_VITVI</name>
<accession>A5BH22</accession>